<dbReference type="PANTHER" id="PTHR43308">
    <property type="entry name" value="OUTER MEMBRANE PROTEIN ALPHA-RELATED"/>
    <property type="match status" value="1"/>
</dbReference>
<evidence type="ECO:0000313" key="4">
    <source>
        <dbReference type="EMBL" id="MFD1224756.1"/>
    </source>
</evidence>
<comment type="caution">
    <text evidence="4">The sequence shown here is derived from an EMBL/GenBank/DDBJ whole genome shotgun (WGS) entry which is preliminary data.</text>
</comment>
<proteinExistence type="predicted"/>
<feature type="domain" description="SLH" evidence="3">
    <location>
        <begin position="2347"/>
        <end position="2406"/>
    </location>
</feature>
<gene>
    <name evidence="4" type="ORF">ACFQ4B_32060</name>
</gene>
<keyword evidence="2" id="KW-0732">Signal</keyword>
<dbReference type="EMBL" id="JBHTLU010000047">
    <property type="protein sequence ID" value="MFD1224756.1"/>
    <property type="molecule type" value="Genomic_DNA"/>
</dbReference>
<dbReference type="Gene3D" id="2.60.40.10">
    <property type="entry name" value="Immunoglobulins"/>
    <property type="match status" value="1"/>
</dbReference>
<evidence type="ECO:0000256" key="1">
    <source>
        <dbReference type="SAM" id="MobiDB-lite"/>
    </source>
</evidence>
<feature type="domain" description="SLH" evidence="3">
    <location>
        <begin position="2478"/>
        <end position="2537"/>
    </location>
</feature>
<reference evidence="5" key="1">
    <citation type="journal article" date="2019" name="Int. J. Syst. Evol. Microbiol.">
        <title>The Global Catalogue of Microorganisms (GCM) 10K type strain sequencing project: providing services to taxonomists for standard genome sequencing and annotation.</title>
        <authorList>
            <consortium name="The Broad Institute Genomics Platform"/>
            <consortium name="The Broad Institute Genome Sequencing Center for Infectious Disease"/>
            <person name="Wu L."/>
            <person name="Ma J."/>
        </authorList>
    </citation>
    <scope>NUCLEOTIDE SEQUENCE [LARGE SCALE GENOMIC DNA]</scope>
    <source>
        <strain evidence="5">CCUG 53270</strain>
    </source>
</reference>
<dbReference type="InterPro" id="IPR051465">
    <property type="entry name" value="Cell_Envelope_Struct_Comp"/>
</dbReference>
<evidence type="ECO:0000313" key="5">
    <source>
        <dbReference type="Proteomes" id="UP001597180"/>
    </source>
</evidence>
<accession>A0ABW3UXT5</accession>
<dbReference type="InterPro" id="IPR001119">
    <property type="entry name" value="SLH_dom"/>
</dbReference>
<feature type="signal peptide" evidence="2">
    <location>
        <begin position="1"/>
        <end position="22"/>
    </location>
</feature>
<protein>
    <submittedName>
        <fullName evidence="4">S-layer homology domain-containing protein</fullName>
    </submittedName>
</protein>
<dbReference type="RefSeq" id="WP_345587492.1">
    <property type="nucleotide sequence ID" value="NZ_BAABJG010000010.1"/>
</dbReference>
<sequence>MKLLKRTLVLLFVIIFIMGANAQAASVLAAELSAPKVTVLQNDFIKITVDNGTGRYGIRTVAGQPIRKKDDNVNMLFRGDDPETSFTTFRIDGTDYIFGNPYKFGANFFSEVTPPRVVENTDGTKQIETIWRIKGVEIKQILMLYSDSSDKKNAGNVNIRYEVINRSGAQVELGSRILLDTMVGGNDGPEFQIGTASKAPLLVERKLVHDPENDPAITEEDRPLYKLPPYWVMRDKLDPTNPQATNVMAYGFNNFAEKNINIVDEMIVGHWNGLANTKWDYTPNPNLDFTRDTNDYGTKDSAVAFYWNPKSLANNAVQTFETVYGLGEIIEPDKVFSIRYLDTPQQLATLSDNSNYANEGIFDMYAEVENLAMYNMEQSKIEVELTLDSGLSFVKLDESGNIMRDANGKALTEPVRNKKLEFRKTATPEEAEKGIIPKYKPGETVTASFKIQAKGRPWPTTKQYLLTARSPETQVKLEGQTDEGIKAQYESSKSNFILLPAIGNAVPTYAYGLSPKEVYSSDVKYITANISNIDAYNTGNETSEPNFDLFLKERVTGKRYKVPVKSSVIIQPTDDGFSGDMRITYRGGDLVDNKGKVIQAGLGPELPLGEYQVEIDYKGDTGGDPEIAAMYDITTSQTFAVTDNEINRVREAKLMAVYKQKVDLSHVTPSLNGKLLEQINEAFPGEPFKKGEDLYSAVTVYKQTKAFFGTASKALDPEFDLAAFLDDEKLKEVPAYNYQMFESEEEMDEFFEDEAREKLVDIRGMIKQAGTGSDRQVVVDTKTEPAIINGAVAYRGKDMVFARGKLDIFGAKQRVNGYDSMPFFDTLFVKGDGTLSVANSGFVFHKGEWTLDFFNGFEKTLGEGYTIPQAEYPEKKGNEEDDSLNGSLKWASGALGDKANPLRQVMIELVYFNKHSLFAVPNFTFSGFGLSFNDFILRPGGVSFGGTISLKVLNAEVRNVLFNEKGFVGIEAGLKFDLNEELGLFEPKNKDKKDAKEDPEGPKKPSGEIDIVHFVQPVEGISNTYGLKFDAQLKSMTEIGVEIAFKKVDDGRILPDVLGFSASLKNPGVLITGATYLTGIRGAVRELADTIAGGTKDDPFPLVVEAGVSLRFGIAPAYFFGDIDLTLKRTGIALQGKLDYSPKSDPEDKELIKMLTQALIEAQWVTPWFVRMQAEVDIGGWNVIVGRVGVFVGQNLEKHRTDFEGYIGAKIQIPEEVPVVGGMPLSSVFFGVNNDKVWGSVGILFISLGITYYWGGGVEFGTSSEQLPDGFTHLLIDDPERGPRLLVIGQGVKTVATSWVESEKETHEIVYRDVEDGIKVLDNGAMNIGIGGIKVKNSGRIHEIPMNDVSGNAIIEVEYDKDLPNLTLKDAAGQPYPIIFDEKNTNPQATAFTQHIKADAKNGDKADHWKAYIIVPQDRVANGGTWTLTSEAAVQSRLLNVPTLPQLQNVSLTKDAGDKNKFTASWTVANAKKEDTVNLYLTKDTVSAATTKLANGEDVLEPGDPGILIAKNIPVADGHKVIDVTKVSLNENGGEEDIQDITGLMQQGNYYLRAELKSESTFGTKTSAEQFEIIDRLAPQAVSDVTIEPAGDGYFSLSFKPAAKKDALSNFEHSYVINAMQEQGGKLKPYNNFGELMFTEKELASHWNPATGKYEGIMLGGWTATTTSEAKTDPKSLDAKPVDPAEVKYVGLQVGQEYTIGVSSVVKPSKDLDKNENYHYANRVDSANTLLPVPVKPELQPSKELLQKPQPKIDWLTNNVKQQSIELFSNQPDVAVEAFYDNQSIGQVHLDNDGSGSHGVLELKQPLTTDGTYAIELLTTNTKTKDSKVKMLYLTVDTLAPVLYLDKPLTGARTKDGKIVFSGRSSNDAVLKVIGNGKETVLKVQDDGRFSGEVAVESNGPTAELTVKAVDGAGNENTAVVSVTNDRYQVPAGLVIHQVPVMKRGDSQKLEAFLRVSDGKDAQGKPKFKEVAVPGHVSYSVLSGDAVDLKDDGTITAQSRGASLVQASYEVAEGVTLQAMAAAAVEVPAPTELGTIMATTSALSNDSSRTKVTVTDAGEMLGYQLAYKVFARTSAVLPKLNQDISSWSILPANGIINAEAGNDVVVAKRTSTGKLAVASTGRLSANVWRSKGGGGAGGGGGFGGILTPTETSEITINEQRMNAEKQDNVLVADITAANVDAAGSGDIVITSLDNTMRGYTFRVDPAVVQHAVSKQRNLVIDVPLARLTLTPKQLQDLKGNLEVHIFQNESYELGELGSIADSLDSTLLGAGQGVSIKTNIPASNWSTYVPLRVPVPGSIDPSHLTAVMLKNPEGAWTPLPWKLNNSGNGSYVDVQLTGNGNIAFIRNEKTFSDVEDGYWGKDSISQAAAKLFVLGKDKDQFDPESHITRAEYPTILLRAAGMMNKNGQASFTDVNSGDWYERSVSVAAQMGIVNGFADGTFAPQATLTRIEAMTMAGRLLKALGLAEEISKEEADQLLSTFSDAASVPEWARIPAAICIKNGIIEGDNSRVNPQDELTRAQAAAIAVRLDSWITSNP</sequence>
<feature type="region of interest" description="Disordered" evidence="1">
    <location>
        <begin position="987"/>
        <end position="1007"/>
    </location>
</feature>
<dbReference type="Proteomes" id="UP001597180">
    <property type="component" value="Unassembled WGS sequence"/>
</dbReference>
<dbReference type="InterPro" id="IPR013783">
    <property type="entry name" value="Ig-like_fold"/>
</dbReference>
<name>A0ABW3UXT5_9BACL</name>
<organism evidence="4 5">
    <name type="scientific">Paenibacillus vulneris</name>
    <dbReference type="NCBI Taxonomy" id="1133364"/>
    <lineage>
        <taxon>Bacteria</taxon>
        <taxon>Bacillati</taxon>
        <taxon>Bacillota</taxon>
        <taxon>Bacilli</taxon>
        <taxon>Bacillales</taxon>
        <taxon>Paenibacillaceae</taxon>
        <taxon>Paenibacillus</taxon>
    </lineage>
</organism>
<dbReference type="PROSITE" id="PS51272">
    <property type="entry name" value="SLH"/>
    <property type="match status" value="3"/>
</dbReference>
<dbReference type="Pfam" id="PF00395">
    <property type="entry name" value="SLH"/>
    <property type="match status" value="3"/>
</dbReference>
<feature type="chain" id="PRO_5047462468" evidence="2">
    <location>
        <begin position="23"/>
        <end position="2537"/>
    </location>
</feature>
<feature type="domain" description="SLH" evidence="3">
    <location>
        <begin position="2407"/>
        <end position="2470"/>
    </location>
</feature>
<evidence type="ECO:0000259" key="3">
    <source>
        <dbReference type="PROSITE" id="PS51272"/>
    </source>
</evidence>
<keyword evidence="5" id="KW-1185">Reference proteome</keyword>
<evidence type="ECO:0000256" key="2">
    <source>
        <dbReference type="SAM" id="SignalP"/>
    </source>
</evidence>